<dbReference type="EMBL" id="JAMLDY010000001">
    <property type="protein sequence ID" value="MCP3733314.1"/>
    <property type="molecule type" value="Genomic_DNA"/>
</dbReference>
<evidence type="ECO:0000313" key="2">
    <source>
        <dbReference type="EMBL" id="MCP3733314.1"/>
    </source>
</evidence>
<dbReference type="PANTHER" id="PTHR12110:SF41">
    <property type="entry name" value="INOSOSE DEHYDRATASE"/>
    <property type="match status" value="1"/>
</dbReference>
<dbReference type="InterPro" id="IPR036237">
    <property type="entry name" value="Xyl_isomerase-like_sf"/>
</dbReference>
<dbReference type="Gene3D" id="3.20.20.150">
    <property type="entry name" value="Divalent-metal-dependent TIM barrel enzymes"/>
    <property type="match status" value="1"/>
</dbReference>
<dbReference type="RefSeq" id="WP_254287320.1">
    <property type="nucleotide sequence ID" value="NZ_JAMLDY010000001.1"/>
</dbReference>
<dbReference type="Pfam" id="PF01261">
    <property type="entry name" value="AP_endonuc_2"/>
    <property type="match status" value="1"/>
</dbReference>
<reference evidence="2" key="1">
    <citation type="submission" date="2022-05" db="EMBL/GenBank/DDBJ databases">
        <title>Sphingomonas sp. strain RP10 Genome sequencing and assembly.</title>
        <authorList>
            <person name="Kim I."/>
        </authorList>
    </citation>
    <scope>NUCLEOTIDE SEQUENCE</scope>
    <source>
        <strain evidence="2">RP10</strain>
    </source>
</reference>
<dbReference type="AlphaFoldDB" id="A0A9X2KN59"/>
<sequence>MPEVQFTRRSSLAAMAGASVLMATSAWGAGRSRSLFNLDDRPLGIQLYTLNGEFTSDPEGMFQALSRIGYRRFECDLERMAKPGFRAAAARHGLSCNSVHLNPMALENDADFPALIERARAAGVRFAGVSIFPFSPALLQGNRDPIEVALSRIAASKTLDDWRRIADLLNRRGAAFRQAGIRLYYHNHNVEFRRLEGTTPFAVLMKHTDPGSVSFELDVGWVAAAGLDPVAVIAAHPGRFRLMHVKDIKKGTAPNYEMKQIPAEVGSGSLDWPKLIGAARRAGITEFFVEQEPPFARPRIEAAEISAKYLLGLRA</sequence>
<keyword evidence="2" id="KW-0413">Isomerase</keyword>
<keyword evidence="3" id="KW-1185">Reference proteome</keyword>
<dbReference type="PANTHER" id="PTHR12110">
    <property type="entry name" value="HYDROXYPYRUVATE ISOMERASE"/>
    <property type="match status" value="1"/>
</dbReference>
<protein>
    <submittedName>
        <fullName evidence="2">Sugar phosphate isomerase/epimerase</fullName>
    </submittedName>
</protein>
<evidence type="ECO:0000313" key="3">
    <source>
        <dbReference type="Proteomes" id="UP001139486"/>
    </source>
</evidence>
<gene>
    <name evidence="2" type="ORF">M9979_00240</name>
</gene>
<dbReference type="InterPro" id="IPR050312">
    <property type="entry name" value="IolE/XylAMocC-like"/>
</dbReference>
<name>A0A9X2KN59_9SPHN</name>
<dbReference type="SUPFAM" id="SSF51658">
    <property type="entry name" value="Xylose isomerase-like"/>
    <property type="match status" value="1"/>
</dbReference>
<dbReference type="GO" id="GO:0016853">
    <property type="term" value="F:isomerase activity"/>
    <property type="evidence" value="ECO:0007669"/>
    <property type="project" value="UniProtKB-KW"/>
</dbReference>
<dbReference type="InterPro" id="IPR013022">
    <property type="entry name" value="Xyl_isomerase-like_TIM-brl"/>
</dbReference>
<feature type="domain" description="Xylose isomerase-like TIM barrel" evidence="1">
    <location>
        <begin position="62"/>
        <end position="307"/>
    </location>
</feature>
<evidence type="ECO:0000259" key="1">
    <source>
        <dbReference type="Pfam" id="PF01261"/>
    </source>
</evidence>
<dbReference type="Proteomes" id="UP001139486">
    <property type="component" value="Unassembled WGS sequence"/>
</dbReference>
<organism evidence="2 3">
    <name type="scientific">Sphingomonas liriopis</name>
    <dbReference type="NCBI Taxonomy" id="2949094"/>
    <lineage>
        <taxon>Bacteria</taxon>
        <taxon>Pseudomonadati</taxon>
        <taxon>Pseudomonadota</taxon>
        <taxon>Alphaproteobacteria</taxon>
        <taxon>Sphingomonadales</taxon>
        <taxon>Sphingomonadaceae</taxon>
        <taxon>Sphingomonas</taxon>
    </lineage>
</organism>
<comment type="caution">
    <text evidence="2">The sequence shown here is derived from an EMBL/GenBank/DDBJ whole genome shotgun (WGS) entry which is preliminary data.</text>
</comment>
<accession>A0A9X2KN59</accession>
<proteinExistence type="predicted"/>